<dbReference type="PANTHER" id="PTHR32308:SF10">
    <property type="entry name" value="CITRATE LYASE SUBUNIT BETA"/>
    <property type="match status" value="1"/>
</dbReference>
<keyword evidence="9" id="KW-1185">Reference proteome</keyword>
<proteinExistence type="inferred from homology"/>
<name>A0AAE3VM96_9HYPH</name>
<evidence type="ECO:0000313" key="9">
    <source>
        <dbReference type="Proteomes" id="UP001229244"/>
    </source>
</evidence>
<protein>
    <submittedName>
        <fullName evidence="8">Citrate lyase subunit beta/citryl-CoA lyase</fullName>
        <ecNumber evidence="8">4.1.3.34</ecNumber>
    </submittedName>
</protein>
<dbReference type="Pfam" id="PF03328">
    <property type="entry name" value="HpcH_HpaI"/>
    <property type="match status" value="1"/>
</dbReference>
<dbReference type="AlphaFoldDB" id="A0AAE3VM96"/>
<dbReference type="InterPro" id="IPR015813">
    <property type="entry name" value="Pyrv/PenolPyrv_kinase-like_dom"/>
</dbReference>
<comment type="cofactor">
    <cofactor evidence="1">
        <name>Mg(2+)</name>
        <dbReference type="ChEBI" id="CHEBI:18420"/>
    </cofactor>
</comment>
<dbReference type="GO" id="GO:0006107">
    <property type="term" value="P:oxaloacetate metabolic process"/>
    <property type="evidence" value="ECO:0007669"/>
    <property type="project" value="TreeGrafter"/>
</dbReference>
<evidence type="ECO:0000256" key="3">
    <source>
        <dbReference type="ARBA" id="ARBA00022723"/>
    </source>
</evidence>
<dbReference type="SUPFAM" id="SSF51621">
    <property type="entry name" value="Phosphoenolpyruvate/pyruvate domain"/>
    <property type="match status" value="1"/>
</dbReference>
<feature type="domain" description="HpcH/HpaI aldolase/citrate lyase" evidence="7">
    <location>
        <begin position="8"/>
        <end position="227"/>
    </location>
</feature>
<evidence type="ECO:0000256" key="5">
    <source>
        <dbReference type="PIRSR" id="PIRSR015582-1"/>
    </source>
</evidence>
<dbReference type="RefSeq" id="WP_306884448.1">
    <property type="nucleotide sequence ID" value="NZ_JAUSUL010000001.1"/>
</dbReference>
<dbReference type="GO" id="GO:0000287">
    <property type="term" value="F:magnesium ion binding"/>
    <property type="evidence" value="ECO:0007669"/>
    <property type="project" value="TreeGrafter"/>
</dbReference>
<feature type="binding site" evidence="5">
    <location>
        <position position="127"/>
    </location>
    <ligand>
        <name>substrate</name>
    </ligand>
</feature>
<dbReference type="PANTHER" id="PTHR32308">
    <property type="entry name" value="LYASE BETA SUBUNIT, PUTATIVE (AFU_ORTHOLOGUE AFUA_4G13030)-RELATED"/>
    <property type="match status" value="1"/>
</dbReference>
<evidence type="ECO:0000256" key="4">
    <source>
        <dbReference type="ARBA" id="ARBA00022842"/>
    </source>
</evidence>
<evidence type="ECO:0000313" key="8">
    <source>
        <dbReference type="EMBL" id="MDQ0314663.1"/>
    </source>
</evidence>
<keyword evidence="8" id="KW-0456">Lyase</keyword>
<evidence type="ECO:0000256" key="1">
    <source>
        <dbReference type="ARBA" id="ARBA00001946"/>
    </source>
</evidence>
<organism evidence="8 9">
    <name type="scientific">Amorphus orientalis</name>
    <dbReference type="NCBI Taxonomy" id="649198"/>
    <lineage>
        <taxon>Bacteria</taxon>
        <taxon>Pseudomonadati</taxon>
        <taxon>Pseudomonadota</taxon>
        <taxon>Alphaproteobacteria</taxon>
        <taxon>Hyphomicrobiales</taxon>
        <taxon>Amorphaceae</taxon>
        <taxon>Amorphus</taxon>
    </lineage>
</organism>
<dbReference type="EC" id="4.1.3.34" evidence="8"/>
<gene>
    <name evidence="8" type="ORF">J2S73_001100</name>
</gene>
<feature type="binding site" evidence="6">
    <location>
        <position position="127"/>
    </location>
    <ligand>
        <name>Mg(2+)</name>
        <dbReference type="ChEBI" id="CHEBI:18420"/>
    </ligand>
</feature>
<dbReference type="PIRSF" id="PIRSF015582">
    <property type="entry name" value="Cit_lyase_B"/>
    <property type="match status" value="1"/>
</dbReference>
<dbReference type="Gene3D" id="3.20.20.60">
    <property type="entry name" value="Phosphoenolpyruvate-binding domains"/>
    <property type="match status" value="1"/>
</dbReference>
<comment type="caution">
    <text evidence="8">The sequence shown here is derived from an EMBL/GenBank/DDBJ whole genome shotgun (WGS) entry which is preliminary data.</text>
</comment>
<reference evidence="8" key="1">
    <citation type="submission" date="2023-07" db="EMBL/GenBank/DDBJ databases">
        <title>Genomic Encyclopedia of Type Strains, Phase IV (KMG-IV): sequencing the most valuable type-strain genomes for metagenomic binning, comparative biology and taxonomic classification.</title>
        <authorList>
            <person name="Goeker M."/>
        </authorList>
    </citation>
    <scope>NUCLEOTIDE SEQUENCE</scope>
    <source>
        <strain evidence="8">DSM 21202</strain>
    </source>
</reference>
<keyword evidence="4 6" id="KW-0460">Magnesium</keyword>
<dbReference type="Proteomes" id="UP001229244">
    <property type="component" value="Unassembled WGS sequence"/>
</dbReference>
<accession>A0AAE3VM96</accession>
<evidence type="ECO:0000256" key="6">
    <source>
        <dbReference type="PIRSR" id="PIRSR015582-2"/>
    </source>
</evidence>
<evidence type="ECO:0000259" key="7">
    <source>
        <dbReference type="Pfam" id="PF03328"/>
    </source>
</evidence>
<keyword evidence="3 6" id="KW-0479">Metal-binding</keyword>
<dbReference type="EMBL" id="JAUSUL010000001">
    <property type="protein sequence ID" value="MDQ0314663.1"/>
    <property type="molecule type" value="Genomic_DNA"/>
</dbReference>
<feature type="binding site" evidence="6">
    <location>
        <position position="159"/>
    </location>
    <ligand>
        <name>Mg(2+)</name>
        <dbReference type="ChEBI" id="CHEBI:18420"/>
    </ligand>
</feature>
<dbReference type="GO" id="GO:0008816">
    <property type="term" value="F:citryl-CoA lyase activity"/>
    <property type="evidence" value="ECO:0007669"/>
    <property type="project" value="UniProtKB-EC"/>
</dbReference>
<dbReference type="InterPro" id="IPR011206">
    <property type="entry name" value="Citrate_lyase_beta/mcl1/mcl2"/>
</dbReference>
<evidence type="ECO:0000256" key="2">
    <source>
        <dbReference type="ARBA" id="ARBA00005568"/>
    </source>
</evidence>
<dbReference type="InterPro" id="IPR040442">
    <property type="entry name" value="Pyrv_kinase-like_dom_sf"/>
</dbReference>
<sequence>MTDIRPRRSVLYMPGSNARALEKAKTLPVDTVIFDLEDAVAPEQKESAREQVIAAVKAGGYGPREVVVRMNPLSAPWGIGDLEAIATSGADAILVPKAETVDDVMAIGRVLSRLGAPTELAIWLMMETPRAVLNAGDIAEAVEEDAGRRLDALVIGTNDLAKETRTRIVPGRATMMPWLMTFVAAARANDLAIIDGVFNDLDDADGFAAECRQGRDLGMDGKTLIHPKQIEEANRAFAPSEEEIEEARAVIAAFEAPENAGKGAISLNGRMVERLHAEIAEKTVALADAIAARGGA</sequence>
<dbReference type="InterPro" id="IPR005000">
    <property type="entry name" value="Aldolase/citrate-lyase_domain"/>
</dbReference>
<comment type="similarity">
    <text evidence="2">Belongs to the HpcH/HpaI aldolase family.</text>
</comment>
<feature type="binding site" evidence="5">
    <location>
        <position position="69"/>
    </location>
    <ligand>
        <name>substrate</name>
    </ligand>
</feature>